<dbReference type="GO" id="GO:0016266">
    <property type="term" value="P:protein O-linked glycosylation via N-acetyl-galactosamine"/>
    <property type="evidence" value="ECO:0007669"/>
    <property type="project" value="UniProtKB-ARBA"/>
</dbReference>
<dbReference type="PANTHER" id="PTHR11214">
    <property type="entry name" value="BETA-1,3-N-ACETYLGLUCOSAMINYLTRANSFERASE"/>
    <property type="match status" value="1"/>
</dbReference>
<evidence type="ECO:0000256" key="7">
    <source>
        <dbReference type="ARBA" id="ARBA00022989"/>
    </source>
</evidence>
<dbReference type="Proteomes" id="UP001181693">
    <property type="component" value="Unassembled WGS sequence"/>
</dbReference>
<dbReference type="InterPro" id="IPR002659">
    <property type="entry name" value="Glyco_trans_31"/>
</dbReference>
<evidence type="ECO:0000256" key="5">
    <source>
        <dbReference type="ARBA" id="ARBA00022692"/>
    </source>
</evidence>
<evidence type="ECO:0000256" key="3">
    <source>
        <dbReference type="ARBA" id="ARBA00022676"/>
    </source>
</evidence>
<keyword evidence="8 12" id="KW-0333">Golgi apparatus</keyword>
<dbReference type="EC" id="2.4.1.-" evidence="12"/>
<keyword evidence="13" id="KW-0732">Signal</keyword>
<name>A0AAV3ABU6_PYXAD</name>
<organism evidence="14 15">
    <name type="scientific">Pyxicephalus adspersus</name>
    <name type="common">African bullfrog</name>
    <dbReference type="NCBI Taxonomy" id="30357"/>
    <lineage>
        <taxon>Eukaryota</taxon>
        <taxon>Metazoa</taxon>
        <taxon>Chordata</taxon>
        <taxon>Craniata</taxon>
        <taxon>Vertebrata</taxon>
        <taxon>Euteleostomi</taxon>
        <taxon>Amphibia</taxon>
        <taxon>Batrachia</taxon>
        <taxon>Anura</taxon>
        <taxon>Neobatrachia</taxon>
        <taxon>Ranoidea</taxon>
        <taxon>Pyxicephalidae</taxon>
        <taxon>Pyxicephalinae</taxon>
        <taxon>Pyxicephalus</taxon>
    </lineage>
</organism>
<proteinExistence type="inferred from homology"/>
<keyword evidence="5" id="KW-0812">Transmembrane</keyword>
<keyword evidence="7" id="KW-1133">Transmembrane helix</keyword>
<evidence type="ECO:0000256" key="12">
    <source>
        <dbReference type="RuleBase" id="RU363063"/>
    </source>
</evidence>
<sequence>MVLLCMSFVGILFIIHKSFDGEKVKDQSVYSSPFTHNPDAPQNLEWFSSCQENSSVASIDGFSRLPKHIQDFLRYKHCRSFPQLLNEPQKCGGRAASKRVFLLLAIKSSPENYNRRSVIRQTWGDQSNYANAYVKRIFLLGMSKNQKENLHLRQLLRIESKLYSDILQWDLHDTFFNLTLKQVLFYHWLKEYCPEAHFIFNGDDDVFVNTFNVITYLRELRADSHLFVGLLIANVGPIRNPNSKYYVPLQVTRSSSYPKYCGGGGILMSRLTAHAIYNKSLEIPLFPIDDVYLGMCLEKAGLVPSSHMAMKTAGIDRLGKLDSFDPCHYKELLLVHRFVPYQMLVMWKAVQDPQLHCGRKVSVYIDKQRG</sequence>
<protein>
    <recommendedName>
        <fullName evidence="12">Hexosyltransferase</fullName>
        <ecNumber evidence="12">2.4.1.-</ecNumber>
    </recommendedName>
</protein>
<dbReference type="FunFam" id="3.90.550.50:FF:000009">
    <property type="entry name" value="Hexosyltransferase"/>
    <property type="match status" value="1"/>
</dbReference>
<evidence type="ECO:0000256" key="8">
    <source>
        <dbReference type="ARBA" id="ARBA00023034"/>
    </source>
</evidence>
<dbReference type="GO" id="GO:0008499">
    <property type="term" value="F:N-acetyl-beta-D-glucosaminide beta-(1,3)-galactosyltransferase activity"/>
    <property type="evidence" value="ECO:0007669"/>
    <property type="project" value="UniProtKB-ARBA"/>
</dbReference>
<accession>A0AAV3ABU6</accession>
<keyword evidence="15" id="KW-1185">Reference proteome</keyword>
<dbReference type="EMBL" id="DYDO01000007">
    <property type="protein sequence ID" value="DBA20542.1"/>
    <property type="molecule type" value="Genomic_DNA"/>
</dbReference>
<comment type="similarity">
    <text evidence="2 12">Belongs to the glycosyltransferase 31 family.</text>
</comment>
<keyword evidence="4" id="KW-0808">Transferase</keyword>
<dbReference type="GO" id="GO:0030311">
    <property type="term" value="P:poly-N-acetyllactosamine biosynthetic process"/>
    <property type="evidence" value="ECO:0007669"/>
    <property type="project" value="TreeGrafter"/>
</dbReference>
<evidence type="ECO:0000256" key="9">
    <source>
        <dbReference type="ARBA" id="ARBA00023136"/>
    </source>
</evidence>
<evidence type="ECO:0000256" key="10">
    <source>
        <dbReference type="ARBA" id="ARBA00023180"/>
    </source>
</evidence>
<comment type="caution">
    <text evidence="14">The sequence shown here is derived from an EMBL/GenBank/DDBJ whole genome shotgun (WGS) entry which is preliminary data.</text>
</comment>
<gene>
    <name evidence="14" type="ORF">GDO54_017307</name>
</gene>
<keyword evidence="6" id="KW-0735">Signal-anchor</keyword>
<keyword evidence="10" id="KW-0325">Glycoprotein</keyword>
<keyword evidence="9" id="KW-0472">Membrane</keyword>
<evidence type="ECO:0000256" key="4">
    <source>
        <dbReference type="ARBA" id="ARBA00022679"/>
    </source>
</evidence>
<dbReference type="PANTHER" id="PTHR11214:SF377">
    <property type="entry name" value="HEXOSYLTRANSFERASE"/>
    <property type="match status" value="1"/>
</dbReference>
<dbReference type="Pfam" id="PF01762">
    <property type="entry name" value="Galactosyl_T"/>
    <property type="match status" value="1"/>
</dbReference>
<reference evidence="14" key="1">
    <citation type="thesis" date="2020" institute="ProQuest LLC" country="789 East Eisenhower Parkway, Ann Arbor, MI, USA">
        <title>Comparative Genomics and Chromosome Evolution.</title>
        <authorList>
            <person name="Mudd A.B."/>
        </authorList>
    </citation>
    <scope>NUCLEOTIDE SEQUENCE</scope>
    <source>
        <strain evidence="14">1538</strain>
        <tissue evidence="14">Blood</tissue>
    </source>
</reference>
<feature type="signal peptide" evidence="13">
    <location>
        <begin position="1"/>
        <end position="21"/>
    </location>
</feature>
<keyword evidence="3 12" id="KW-0328">Glycosyltransferase</keyword>
<evidence type="ECO:0000256" key="1">
    <source>
        <dbReference type="ARBA" id="ARBA00004323"/>
    </source>
</evidence>
<evidence type="ECO:0000256" key="13">
    <source>
        <dbReference type="SAM" id="SignalP"/>
    </source>
</evidence>
<evidence type="ECO:0000256" key="6">
    <source>
        <dbReference type="ARBA" id="ARBA00022968"/>
    </source>
</evidence>
<evidence type="ECO:0000313" key="14">
    <source>
        <dbReference type="EMBL" id="DBA20542.1"/>
    </source>
</evidence>
<evidence type="ECO:0000256" key="2">
    <source>
        <dbReference type="ARBA" id="ARBA00008661"/>
    </source>
</evidence>
<dbReference type="GO" id="GO:0000139">
    <property type="term" value="C:Golgi membrane"/>
    <property type="evidence" value="ECO:0007669"/>
    <property type="project" value="UniProtKB-SubCell"/>
</dbReference>
<comment type="subcellular location">
    <subcellularLocation>
        <location evidence="1 12">Golgi apparatus membrane</location>
        <topology evidence="1 12">Single-pass type II membrane protein</topology>
    </subcellularLocation>
</comment>
<feature type="chain" id="PRO_5043562169" description="Hexosyltransferase" evidence="13">
    <location>
        <begin position="22"/>
        <end position="370"/>
    </location>
</feature>
<evidence type="ECO:0000256" key="11">
    <source>
        <dbReference type="ARBA" id="ARBA00043952"/>
    </source>
</evidence>
<comment type="pathway">
    <text evidence="11">Protein modification.</text>
</comment>
<dbReference type="AlphaFoldDB" id="A0AAV3ABU6"/>
<evidence type="ECO:0000313" key="15">
    <source>
        <dbReference type="Proteomes" id="UP001181693"/>
    </source>
</evidence>
<dbReference type="Gene3D" id="3.90.550.50">
    <property type="match status" value="1"/>
</dbReference>